<dbReference type="Proteomes" id="UP000222531">
    <property type="component" value="Unassembled WGS sequence"/>
</dbReference>
<protein>
    <submittedName>
        <fullName evidence="2">Uncharacterized protein</fullName>
    </submittedName>
</protein>
<dbReference type="AlphaFoldDB" id="A0A2G1XBV7"/>
<sequence length="66" mass="6717">MSAAPTSPAPSPGRRPFGIVRLTAPVPAVPTDRAPAAVPAPARWHGPGVPLPPLSIAALRSPRPRS</sequence>
<proteinExistence type="predicted"/>
<name>A0A2G1XBV7_STRCJ</name>
<comment type="caution">
    <text evidence="2">The sequence shown here is derived from an EMBL/GenBank/DDBJ whole genome shotgun (WGS) entry which is preliminary data.</text>
</comment>
<gene>
    <name evidence="2" type="ORF">BLA24_28760</name>
</gene>
<dbReference type="EMBL" id="NHZO01000161">
    <property type="protein sequence ID" value="PHQ48698.1"/>
    <property type="molecule type" value="Genomic_DNA"/>
</dbReference>
<accession>A0A2G1XBV7</accession>
<evidence type="ECO:0000313" key="2">
    <source>
        <dbReference type="EMBL" id="PHQ48698.1"/>
    </source>
</evidence>
<evidence type="ECO:0000313" key="3">
    <source>
        <dbReference type="Proteomes" id="UP000222531"/>
    </source>
</evidence>
<evidence type="ECO:0000256" key="1">
    <source>
        <dbReference type="SAM" id="MobiDB-lite"/>
    </source>
</evidence>
<reference evidence="2 3" key="1">
    <citation type="journal article" date="2017" name="Biochemistry">
        <title>Identification of the Biosynthetic Pathway for the Antibiotic Bicyclomycin.</title>
        <authorList>
            <person name="Patteson J."/>
            <person name="Cai W."/>
            <person name="Johnson R.A."/>
            <person name="Santa Maria K."/>
            <person name="Li B."/>
        </authorList>
    </citation>
    <scope>NUCLEOTIDE SEQUENCE [LARGE SCALE GENOMIC DNA]</scope>
    <source>
        <strain evidence="2 3">ATCC 21532</strain>
    </source>
</reference>
<feature type="compositionally biased region" description="Low complexity" evidence="1">
    <location>
        <begin position="33"/>
        <end position="43"/>
    </location>
</feature>
<dbReference type="RefSeq" id="WP_099201979.1">
    <property type="nucleotide sequence ID" value="NZ_JBIRXA010000001.1"/>
</dbReference>
<feature type="region of interest" description="Disordered" evidence="1">
    <location>
        <begin position="33"/>
        <end position="66"/>
    </location>
</feature>
<organism evidence="2 3">
    <name type="scientific">Streptomyces cinnamoneus</name>
    <name type="common">Streptoverticillium cinnamoneum</name>
    <dbReference type="NCBI Taxonomy" id="53446"/>
    <lineage>
        <taxon>Bacteria</taxon>
        <taxon>Bacillati</taxon>
        <taxon>Actinomycetota</taxon>
        <taxon>Actinomycetes</taxon>
        <taxon>Kitasatosporales</taxon>
        <taxon>Streptomycetaceae</taxon>
        <taxon>Streptomyces</taxon>
        <taxon>Streptomyces cinnamoneus group</taxon>
    </lineage>
</organism>
<keyword evidence="3" id="KW-1185">Reference proteome</keyword>